<sequence>MYWFSLNVPKNAKNMQLTKCQKFFGLSELLSGEPPRSPWERVNKFADWFSRITPDSTCRTASHLNSMPLSCPERTSAFDTA</sequence>
<organism evidence="1 2">
    <name type="scientific">Hermetia illucens</name>
    <name type="common">Black soldier fly</name>
    <dbReference type="NCBI Taxonomy" id="343691"/>
    <lineage>
        <taxon>Eukaryota</taxon>
        <taxon>Metazoa</taxon>
        <taxon>Ecdysozoa</taxon>
        <taxon>Arthropoda</taxon>
        <taxon>Hexapoda</taxon>
        <taxon>Insecta</taxon>
        <taxon>Pterygota</taxon>
        <taxon>Neoptera</taxon>
        <taxon>Endopterygota</taxon>
        <taxon>Diptera</taxon>
        <taxon>Brachycera</taxon>
        <taxon>Stratiomyomorpha</taxon>
        <taxon>Stratiomyidae</taxon>
        <taxon>Hermetiinae</taxon>
        <taxon>Hermetia</taxon>
    </lineage>
</organism>
<dbReference type="InParanoid" id="A0A7R8V1B2"/>
<gene>
    <name evidence="1" type="ORF">HERILL_LOCUS12776</name>
</gene>
<reference evidence="1 2" key="1">
    <citation type="submission" date="2020-11" db="EMBL/GenBank/DDBJ databases">
        <authorList>
            <person name="Wallbank WR R."/>
            <person name="Pardo Diaz C."/>
            <person name="Kozak K."/>
            <person name="Martin S."/>
            <person name="Jiggins C."/>
            <person name="Moest M."/>
            <person name="Warren A I."/>
            <person name="Generalovic N T."/>
            <person name="Byers J.R.P. K."/>
            <person name="Montejo-Kovacevich G."/>
            <person name="Yen C E."/>
        </authorList>
    </citation>
    <scope>NUCLEOTIDE SEQUENCE [LARGE SCALE GENOMIC DNA]</scope>
</reference>
<evidence type="ECO:0000313" key="2">
    <source>
        <dbReference type="Proteomes" id="UP000594454"/>
    </source>
</evidence>
<name>A0A7R8V1B2_HERIL</name>
<dbReference type="EMBL" id="LR899013">
    <property type="protein sequence ID" value="CAD7090282.1"/>
    <property type="molecule type" value="Genomic_DNA"/>
</dbReference>
<proteinExistence type="predicted"/>
<dbReference type="AlphaFoldDB" id="A0A7R8V1B2"/>
<dbReference type="Proteomes" id="UP000594454">
    <property type="component" value="Chromosome 5"/>
</dbReference>
<protein>
    <submittedName>
        <fullName evidence="1">Uncharacterized protein</fullName>
    </submittedName>
</protein>
<accession>A0A7R8V1B2</accession>
<keyword evidence="2" id="KW-1185">Reference proteome</keyword>
<evidence type="ECO:0000313" key="1">
    <source>
        <dbReference type="EMBL" id="CAD7090282.1"/>
    </source>
</evidence>